<dbReference type="PANTHER" id="PTHR11138">
    <property type="entry name" value="METHIONYL-TRNA FORMYLTRANSFERASE"/>
    <property type="match status" value="1"/>
</dbReference>
<keyword evidence="3 5" id="KW-0808">Transferase</keyword>
<dbReference type="NCBIfam" id="TIGR00460">
    <property type="entry name" value="fmt"/>
    <property type="match status" value="1"/>
</dbReference>
<dbReference type="InterPro" id="IPR005794">
    <property type="entry name" value="Fmt"/>
</dbReference>
<comment type="catalytic activity">
    <reaction evidence="5">
        <text>L-methionyl-tRNA(fMet) + (6R)-10-formyltetrahydrofolate = N-formyl-L-methionyl-tRNA(fMet) + (6S)-5,6,7,8-tetrahydrofolate + H(+)</text>
        <dbReference type="Rhea" id="RHEA:24380"/>
        <dbReference type="Rhea" id="RHEA-COMP:9952"/>
        <dbReference type="Rhea" id="RHEA-COMP:9953"/>
        <dbReference type="ChEBI" id="CHEBI:15378"/>
        <dbReference type="ChEBI" id="CHEBI:57453"/>
        <dbReference type="ChEBI" id="CHEBI:78530"/>
        <dbReference type="ChEBI" id="CHEBI:78844"/>
        <dbReference type="ChEBI" id="CHEBI:195366"/>
        <dbReference type="EC" id="2.1.2.9"/>
    </reaction>
</comment>
<dbReference type="InterPro" id="IPR005793">
    <property type="entry name" value="Formyl_trans_C"/>
</dbReference>
<evidence type="ECO:0000256" key="1">
    <source>
        <dbReference type="ARBA" id="ARBA00010699"/>
    </source>
</evidence>
<feature type="domain" description="Formyl transferase C-terminal" evidence="7">
    <location>
        <begin position="204"/>
        <end position="309"/>
    </location>
</feature>
<dbReference type="InterPro" id="IPR041711">
    <property type="entry name" value="Met-tRNA-FMT_N"/>
</dbReference>
<accession>A0A3M8A1K7</accession>
<dbReference type="RefSeq" id="WP_122938256.1">
    <property type="nucleotide sequence ID" value="NZ_JBHSNT010000056.1"/>
</dbReference>
<evidence type="ECO:0000256" key="5">
    <source>
        <dbReference type="HAMAP-Rule" id="MF_00182"/>
    </source>
</evidence>
<dbReference type="AlphaFoldDB" id="A0A3M8A1K7"/>
<name>A0A3M8A1K7_9MICO</name>
<dbReference type="CDD" id="cd08704">
    <property type="entry name" value="Met_tRNA_FMT_C"/>
    <property type="match status" value="1"/>
</dbReference>
<dbReference type="EMBL" id="RHHB01000055">
    <property type="protein sequence ID" value="RNB45103.1"/>
    <property type="molecule type" value="Genomic_DNA"/>
</dbReference>
<proteinExistence type="inferred from homology"/>
<protein>
    <recommendedName>
        <fullName evidence="2 5">Methionyl-tRNA formyltransferase</fullName>
        <ecNumber evidence="2 5">2.1.2.9</ecNumber>
    </recommendedName>
</protein>
<evidence type="ECO:0000256" key="2">
    <source>
        <dbReference type="ARBA" id="ARBA00012261"/>
    </source>
</evidence>
<evidence type="ECO:0000256" key="4">
    <source>
        <dbReference type="ARBA" id="ARBA00022917"/>
    </source>
</evidence>
<keyword evidence="4 5" id="KW-0648">Protein biosynthesis</keyword>
<reference evidence="8 9" key="1">
    <citation type="submission" date="2018-10" db="EMBL/GenBank/DDBJ databases">
        <title>Isolation, diversity and antibacterial activity of antinobacteria from the wheat rhizosphere soil.</title>
        <authorList>
            <person name="Sun T."/>
        </authorList>
    </citation>
    <scope>NUCLEOTIDE SEQUENCE [LARGE SCALE GENOMIC DNA]</scope>
    <source>
        <strain evidence="8 9">SJ-23</strain>
    </source>
</reference>
<comment type="function">
    <text evidence="5">Attaches a formyl group to the free amino group of methionyl-tRNA(fMet). The formyl group appears to play a dual role in the initiator identity of N-formylmethionyl-tRNA by promoting its recognition by IF2 and preventing the misappropriation of this tRNA by the elongation apparatus.</text>
</comment>
<feature type="binding site" evidence="5">
    <location>
        <begin position="111"/>
        <end position="114"/>
    </location>
    <ligand>
        <name>(6S)-5,6,7,8-tetrahydrofolate</name>
        <dbReference type="ChEBI" id="CHEBI:57453"/>
    </ligand>
</feature>
<evidence type="ECO:0000313" key="9">
    <source>
        <dbReference type="Proteomes" id="UP000275048"/>
    </source>
</evidence>
<evidence type="ECO:0000259" key="7">
    <source>
        <dbReference type="Pfam" id="PF02911"/>
    </source>
</evidence>
<dbReference type="PANTHER" id="PTHR11138:SF5">
    <property type="entry name" value="METHIONYL-TRNA FORMYLTRANSFERASE, MITOCHONDRIAL"/>
    <property type="match status" value="1"/>
</dbReference>
<evidence type="ECO:0000256" key="3">
    <source>
        <dbReference type="ARBA" id="ARBA00022679"/>
    </source>
</evidence>
<dbReference type="EC" id="2.1.2.9" evidence="2 5"/>
<dbReference type="OrthoDB" id="9802815at2"/>
<dbReference type="CDD" id="cd08646">
    <property type="entry name" value="FMT_core_Met-tRNA-FMT_N"/>
    <property type="match status" value="1"/>
</dbReference>
<dbReference type="Pfam" id="PF00551">
    <property type="entry name" value="Formyl_trans_N"/>
    <property type="match status" value="1"/>
</dbReference>
<dbReference type="Pfam" id="PF02911">
    <property type="entry name" value="Formyl_trans_C"/>
    <property type="match status" value="1"/>
</dbReference>
<dbReference type="InterPro" id="IPR044135">
    <property type="entry name" value="Met-tRNA-FMT_C"/>
</dbReference>
<comment type="similarity">
    <text evidence="1 5">Belongs to the Fmt family.</text>
</comment>
<dbReference type="GO" id="GO:0004479">
    <property type="term" value="F:methionyl-tRNA formyltransferase activity"/>
    <property type="evidence" value="ECO:0007669"/>
    <property type="project" value="UniProtKB-UniRule"/>
</dbReference>
<dbReference type="InterPro" id="IPR011034">
    <property type="entry name" value="Formyl_transferase-like_C_sf"/>
</dbReference>
<dbReference type="GO" id="GO:0005829">
    <property type="term" value="C:cytosol"/>
    <property type="evidence" value="ECO:0007669"/>
    <property type="project" value="TreeGrafter"/>
</dbReference>
<sequence>MQQLRIVFAGTPEPAVPSLERLVASGHEVVAVVTRPPAPLGRKRVLTPSPVAQAAERLGVHVIDAARLDADATGRIAALRPDLGVIVAYGGLVREPLLSTPAHGWINLHFSLLPAWRGAAPVQHALIAGDEETGAAVFRLVPELDAGDVYATTRRPVAPGETAGQLLDSLAHDGAELLASVVDGIADGTAMAVPQQGEPTFAPKLTIDDARLDWTQPVAAVDARFRGVTPEPGAHTEVDGVRVKVLEARIADEAPDAAAPAPASGRTPGVVRLDAKRVLVSAADGDLELVRVQPAGRTAMPAADWWRGLGVAQAVAR</sequence>
<keyword evidence="9" id="KW-1185">Reference proteome</keyword>
<dbReference type="InterPro" id="IPR002376">
    <property type="entry name" value="Formyl_transf_N"/>
</dbReference>
<dbReference type="SUPFAM" id="SSF53328">
    <property type="entry name" value="Formyltransferase"/>
    <property type="match status" value="1"/>
</dbReference>
<dbReference type="SUPFAM" id="SSF50486">
    <property type="entry name" value="FMT C-terminal domain-like"/>
    <property type="match status" value="1"/>
</dbReference>
<comment type="caution">
    <text evidence="8">The sequence shown here is derived from an EMBL/GenBank/DDBJ whole genome shotgun (WGS) entry which is preliminary data.</text>
</comment>
<dbReference type="Proteomes" id="UP000275048">
    <property type="component" value="Unassembled WGS sequence"/>
</dbReference>
<feature type="domain" description="Formyl transferase N-terminal" evidence="6">
    <location>
        <begin position="5"/>
        <end position="182"/>
    </location>
</feature>
<gene>
    <name evidence="5 8" type="primary">fmt</name>
    <name evidence="8" type="ORF">EDM22_16910</name>
</gene>
<dbReference type="HAMAP" id="MF_00182">
    <property type="entry name" value="Formyl_trans"/>
    <property type="match status" value="1"/>
</dbReference>
<dbReference type="Gene3D" id="3.40.50.12230">
    <property type="match status" value="1"/>
</dbReference>
<evidence type="ECO:0000313" key="8">
    <source>
        <dbReference type="EMBL" id="RNB45103.1"/>
    </source>
</evidence>
<dbReference type="InterPro" id="IPR036477">
    <property type="entry name" value="Formyl_transf_N_sf"/>
</dbReference>
<organism evidence="8 9">
    <name type="scientific">Agromyces tardus</name>
    <dbReference type="NCBI Taxonomy" id="2583849"/>
    <lineage>
        <taxon>Bacteria</taxon>
        <taxon>Bacillati</taxon>
        <taxon>Actinomycetota</taxon>
        <taxon>Actinomycetes</taxon>
        <taxon>Micrococcales</taxon>
        <taxon>Microbacteriaceae</taxon>
        <taxon>Agromyces</taxon>
    </lineage>
</organism>
<evidence type="ECO:0000259" key="6">
    <source>
        <dbReference type="Pfam" id="PF00551"/>
    </source>
</evidence>